<evidence type="ECO:0000256" key="1">
    <source>
        <dbReference type="SAM" id="SignalP"/>
    </source>
</evidence>
<comment type="caution">
    <text evidence="2">The sequence shown here is derived from an EMBL/GenBank/DDBJ whole genome shotgun (WGS) entry which is preliminary data.</text>
</comment>
<evidence type="ECO:0000313" key="2">
    <source>
        <dbReference type="EMBL" id="PSF05867.1"/>
    </source>
</evidence>
<organism evidence="2 3">
    <name type="scientific">Marinobacter fuscus</name>
    <dbReference type="NCBI Taxonomy" id="2109942"/>
    <lineage>
        <taxon>Bacteria</taxon>
        <taxon>Pseudomonadati</taxon>
        <taxon>Pseudomonadota</taxon>
        <taxon>Gammaproteobacteria</taxon>
        <taxon>Pseudomonadales</taxon>
        <taxon>Marinobacteraceae</taxon>
        <taxon>Marinobacter</taxon>
    </lineage>
</organism>
<feature type="chain" id="PRO_5015766523" evidence="1">
    <location>
        <begin position="22"/>
        <end position="124"/>
    </location>
</feature>
<feature type="signal peptide" evidence="1">
    <location>
        <begin position="1"/>
        <end position="21"/>
    </location>
</feature>
<accession>A0A2T1K6Z0</accession>
<reference evidence="2 3" key="1">
    <citation type="submission" date="2018-03" db="EMBL/GenBank/DDBJ databases">
        <title>Marinobacter brunus sp. nov., a marine bacterium of Gamma-proteobacteria isolated from the surface seawater of the South China Sea.</title>
        <authorList>
            <person name="Cheng H."/>
            <person name="Wu Y.-H."/>
            <person name="Xamxidin M."/>
            <person name="Xu X.-W."/>
        </authorList>
    </citation>
    <scope>NUCLEOTIDE SEQUENCE [LARGE SCALE GENOMIC DNA]</scope>
    <source>
        <strain evidence="2 3">NH169-3</strain>
    </source>
</reference>
<dbReference type="OrthoDB" id="9860662at2"/>
<sequence length="124" mass="13380">MNYVKFGITCIFAVMAQLVWAQQELPYANTAMTSSEIAVESPSVMLAYSRSSGVVEIRFKECDGCEFRALLPAENLRFSAAGVSISAGDAFRELQGSAGTVFIDSETSKVKRVQYFDASNGGGK</sequence>
<gene>
    <name evidence="2" type="ORF">C7H09_12950</name>
</gene>
<dbReference type="Proteomes" id="UP000239866">
    <property type="component" value="Unassembled WGS sequence"/>
</dbReference>
<protein>
    <submittedName>
        <fullName evidence="2">Uncharacterized protein</fullName>
    </submittedName>
</protein>
<dbReference type="RefSeq" id="WP_106763318.1">
    <property type="nucleotide sequence ID" value="NZ_PXNP01000096.1"/>
</dbReference>
<dbReference type="AlphaFoldDB" id="A0A2T1K6Z0"/>
<dbReference type="EMBL" id="PXNP01000096">
    <property type="protein sequence ID" value="PSF05867.1"/>
    <property type="molecule type" value="Genomic_DNA"/>
</dbReference>
<evidence type="ECO:0000313" key="3">
    <source>
        <dbReference type="Proteomes" id="UP000239866"/>
    </source>
</evidence>
<proteinExistence type="predicted"/>
<keyword evidence="1" id="KW-0732">Signal</keyword>
<keyword evidence="3" id="KW-1185">Reference proteome</keyword>
<name>A0A2T1K6Z0_9GAMM</name>